<dbReference type="eggNOG" id="ENOG502Z7T2">
    <property type="taxonomic scope" value="Bacteria"/>
</dbReference>
<feature type="region of interest" description="Disordered" evidence="1">
    <location>
        <begin position="243"/>
        <end position="278"/>
    </location>
</feature>
<sequence>MNITRGIIPKAKKVVIYGPEGIGKSTLAAKFPEPLFSDTEDSTTSMDVARFDKPTSWTMLFQQADYVIANHPCKTYVIDTADWAEKLAKDYVIGKGNNIHSIEDFGYGKGYTMLAEEWGRLLNKLSDVADQGINVVVTAHAMMRKFEQPDELGAYDRWELKLEKKTAPMTKEWADMVLFANYKTLVVNVDGQGASKGKNKAQGGKRVIYTQHHPSWDAKNRYNLPEEIEMDYNEIKAIIESNQPASTPQPQPTPAPVTTPPVAEAQPEAPKEDPFKDKQIEGEIKVTDDDMPFDMTDDKQPQNPQVQPENIPKPLQDLMAANGVSAEEIMTAVNQKGYYPAGTPISNYDPAFIQGVLVGAWEQVFEMIKANRQ</sequence>
<accession>X0PUR3</accession>
<dbReference type="Proteomes" id="UP000051236">
    <property type="component" value="Unassembled WGS sequence"/>
</dbReference>
<dbReference type="PATRIC" id="fig|1423734.3.peg.948"/>
<dbReference type="STRING" id="1423734.FC83_GL000937"/>
<dbReference type="SUPFAM" id="SSF52540">
    <property type="entry name" value="P-loop containing nucleoside triphosphate hydrolases"/>
    <property type="match status" value="1"/>
</dbReference>
<feature type="compositionally biased region" description="Basic and acidic residues" evidence="1">
    <location>
        <begin position="269"/>
        <end position="278"/>
    </location>
</feature>
<comment type="caution">
    <text evidence="2">The sequence shown here is derived from an EMBL/GenBank/DDBJ whole genome shotgun (WGS) entry which is preliminary data.</text>
</comment>
<feature type="compositionally biased region" description="Pro residues" evidence="1">
    <location>
        <begin position="247"/>
        <end position="259"/>
    </location>
</feature>
<dbReference type="RefSeq" id="WP_035454844.1">
    <property type="nucleotide sequence ID" value="NZ_AZGA01000012.1"/>
</dbReference>
<dbReference type="Pfam" id="PF13479">
    <property type="entry name" value="AAA_24"/>
    <property type="match status" value="1"/>
</dbReference>
<name>X0PUR3_9LACO</name>
<organism evidence="2 3">
    <name type="scientific">Agrilactobacillus composti DSM 18527 = JCM 14202</name>
    <dbReference type="NCBI Taxonomy" id="1423734"/>
    <lineage>
        <taxon>Bacteria</taxon>
        <taxon>Bacillati</taxon>
        <taxon>Bacillota</taxon>
        <taxon>Bacilli</taxon>
        <taxon>Lactobacillales</taxon>
        <taxon>Lactobacillaceae</taxon>
        <taxon>Agrilactobacillus</taxon>
    </lineage>
</organism>
<evidence type="ECO:0000313" key="3">
    <source>
        <dbReference type="Proteomes" id="UP000051236"/>
    </source>
</evidence>
<dbReference type="AlphaFoldDB" id="X0PUR3"/>
<dbReference type="EMBL" id="AZGA01000012">
    <property type="protein sequence ID" value="KRM35633.1"/>
    <property type="molecule type" value="Genomic_DNA"/>
</dbReference>
<dbReference type="InterPro" id="IPR027417">
    <property type="entry name" value="P-loop_NTPase"/>
</dbReference>
<reference evidence="2 3" key="1">
    <citation type="journal article" date="2015" name="Genome Announc.">
        <title>Expanding the biotechnology potential of lactobacilli through comparative genomics of 213 strains and associated genera.</title>
        <authorList>
            <person name="Sun Z."/>
            <person name="Harris H.M."/>
            <person name="McCann A."/>
            <person name="Guo C."/>
            <person name="Argimon S."/>
            <person name="Zhang W."/>
            <person name="Yang X."/>
            <person name="Jeffery I.B."/>
            <person name="Cooney J.C."/>
            <person name="Kagawa T.F."/>
            <person name="Liu W."/>
            <person name="Song Y."/>
            <person name="Salvetti E."/>
            <person name="Wrobel A."/>
            <person name="Rasinkangas P."/>
            <person name="Parkhill J."/>
            <person name="Rea M.C."/>
            <person name="O'Sullivan O."/>
            <person name="Ritari J."/>
            <person name="Douillard F.P."/>
            <person name="Paul Ross R."/>
            <person name="Yang R."/>
            <person name="Briner A.E."/>
            <person name="Felis G.E."/>
            <person name="de Vos W.M."/>
            <person name="Barrangou R."/>
            <person name="Klaenhammer T.R."/>
            <person name="Caufield P.W."/>
            <person name="Cui Y."/>
            <person name="Zhang H."/>
            <person name="O'Toole P.W."/>
        </authorList>
    </citation>
    <scope>NUCLEOTIDE SEQUENCE [LARGE SCALE GENOMIC DNA]</scope>
    <source>
        <strain evidence="2 3">DSM 18527</strain>
    </source>
</reference>
<evidence type="ECO:0008006" key="4">
    <source>
        <dbReference type="Google" id="ProtNLM"/>
    </source>
</evidence>
<proteinExistence type="predicted"/>
<evidence type="ECO:0000256" key="1">
    <source>
        <dbReference type="SAM" id="MobiDB-lite"/>
    </source>
</evidence>
<gene>
    <name evidence="2" type="ORF">FC83_GL000937</name>
</gene>
<dbReference type="OrthoDB" id="5413799at2"/>
<evidence type="ECO:0000313" key="2">
    <source>
        <dbReference type="EMBL" id="KRM35633.1"/>
    </source>
</evidence>
<keyword evidence="3" id="KW-1185">Reference proteome</keyword>
<protein>
    <recommendedName>
        <fullName evidence="4">Phage protein</fullName>
    </recommendedName>
</protein>